<keyword evidence="3" id="KW-1185">Reference proteome</keyword>
<dbReference type="Proteomes" id="UP001595528">
    <property type="component" value="Unassembled WGS sequence"/>
</dbReference>
<dbReference type="RefSeq" id="WP_379899802.1">
    <property type="nucleotide sequence ID" value="NZ_JBHRTR010000023.1"/>
</dbReference>
<sequence length="175" mass="17849">MTSDSPPPFRQRLVWDEEGGEIRDGAIRYLILRPDGLMGMFSRMPPEARGPALAALAASIEEHGGGSARKYRDMGAAAPEALLSVIAGTAPQLGWGRWRFGPVAAGQLDLTVGNSPFAAGHGPAERPVCAPISGMFAAVAGMVLGASATVEEVACAATGAADCRFVARTGGTGAA</sequence>
<feature type="domain" description="4-vinyl reductase 4VR" evidence="1">
    <location>
        <begin position="107"/>
        <end position="169"/>
    </location>
</feature>
<dbReference type="EMBL" id="JBHRTR010000023">
    <property type="protein sequence ID" value="MFC3227553.1"/>
    <property type="molecule type" value="Genomic_DNA"/>
</dbReference>
<organism evidence="2 3">
    <name type="scientific">Marinibaculum pumilum</name>
    <dbReference type="NCBI Taxonomy" id="1766165"/>
    <lineage>
        <taxon>Bacteria</taxon>
        <taxon>Pseudomonadati</taxon>
        <taxon>Pseudomonadota</taxon>
        <taxon>Alphaproteobacteria</taxon>
        <taxon>Rhodospirillales</taxon>
        <taxon>Rhodospirillaceae</taxon>
        <taxon>Marinibaculum</taxon>
    </lineage>
</organism>
<dbReference type="PANTHER" id="PTHR35090:SF1">
    <property type="entry name" value="SLR0144 PROTEIN"/>
    <property type="match status" value="1"/>
</dbReference>
<dbReference type="InterPro" id="IPR024096">
    <property type="entry name" value="NO_sig/Golgi_transp_ligand-bd"/>
</dbReference>
<dbReference type="SUPFAM" id="SSF111126">
    <property type="entry name" value="Ligand-binding domain in the NO signalling and Golgi transport"/>
    <property type="match status" value="1"/>
</dbReference>
<gene>
    <name evidence="2" type="ORF">ACFOGJ_09945</name>
</gene>
<dbReference type="SMART" id="SM00989">
    <property type="entry name" value="V4R"/>
    <property type="match status" value="1"/>
</dbReference>
<reference evidence="3" key="1">
    <citation type="journal article" date="2019" name="Int. J. Syst. Evol. Microbiol.">
        <title>The Global Catalogue of Microorganisms (GCM) 10K type strain sequencing project: providing services to taxonomists for standard genome sequencing and annotation.</title>
        <authorList>
            <consortium name="The Broad Institute Genomics Platform"/>
            <consortium name="The Broad Institute Genome Sequencing Center for Infectious Disease"/>
            <person name="Wu L."/>
            <person name="Ma J."/>
        </authorList>
    </citation>
    <scope>NUCLEOTIDE SEQUENCE [LARGE SCALE GENOMIC DNA]</scope>
    <source>
        <strain evidence="3">KCTC 42964</strain>
    </source>
</reference>
<protein>
    <submittedName>
        <fullName evidence="2">V4R domain-containing protein</fullName>
    </submittedName>
</protein>
<evidence type="ECO:0000259" key="1">
    <source>
        <dbReference type="SMART" id="SM00989"/>
    </source>
</evidence>
<name>A0ABV7KYY8_9PROT</name>
<evidence type="ECO:0000313" key="2">
    <source>
        <dbReference type="EMBL" id="MFC3227553.1"/>
    </source>
</evidence>
<dbReference type="InterPro" id="IPR004096">
    <property type="entry name" value="V4R"/>
</dbReference>
<proteinExistence type="predicted"/>
<evidence type="ECO:0000313" key="3">
    <source>
        <dbReference type="Proteomes" id="UP001595528"/>
    </source>
</evidence>
<comment type="caution">
    <text evidence="2">The sequence shown here is derived from an EMBL/GenBank/DDBJ whole genome shotgun (WGS) entry which is preliminary data.</text>
</comment>
<dbReference type="Gene3D" id="3.30.1380.20">
    <property type="entry name" value="Trafficking protein particle complex subunit 3"/>
    <property type="match status" value="1"/>
</dbReference>
<dbReference type="PANTHER" id="PTHR35090">
    <property type="entry name" value="DNA-DIRECTED RNA POLYMERASE SUBUNIT I"/>
    <property type="match status" value="1"/>
</dbReference>
<accession>A0ABV7KYY8</accession>
<dbReference type="Pfam" id="PF02830">
    <property type="entry name" value="V4R"/>
    <property type="match status" value="1"/>
</dbReference>